<dbReference type="RefSeq" id="WP_093067909.1">
    <property type="nucleotide sequence ID" value="NZ_FNQP01000009.1"/>
</dbReference>
<dbReference type="PANTHER" id="PTHR23028:SF53">
    <property type="entry name" value="ACYL_TRANSF_3 DOMAIN-CONTAINING PROTEIN"/>
    <property type="match status" value="1"/>
</dbReference>
<dbReference type="GO" id="GO:0016787">
    <property type="term" value="F:hydrolase activity"/>
    <property type="evidence" value="ECO:0007669"/>
    <property type="project" value="UniProtKB-KW"/>
</dbReference>
<dbReference type="GO" id="GO:0009103">
    <property type="term" value="P:lipopolysaccharide biosynthetic process"/>
    <property type="evidence" value="ECO:0007669"/>
    <property type="project" value="TreeGrafter"/>
</dbReference>
<keyword evidence="3" id="KW-0378">Hydrolase</keyword>
<dbReference type="Proteomes" id="UP000199397">
    <property type="component" value="Unassembled WGS sequence"/>
</dbReference>
<dbReference type="PANTHER" id="PTHR23028">
    <property type="entry name" value="ACETYLTRANSFERASE"/>
    <property type="match status" value="1"/>
</dbReference>
<dbReference type="GO" id="GO:0016020">
    <property type="term" value="C:membrane"/>
    <property type="evidence" value="ECO:0007669"/>
    <property type="project" value="TreeGrafter"/>
</dbReference>
<feature type="transmembrane region" description="Helical" evidence="1">
    <location>
        <begin position="81"/>
        <end position="99"/>
    </location>
</feature>
<feature type="transmembrane region" description="Helical" evidence="1">
    <location>
        <begin position="12"/>
        <end position="33"/>
    </location>
</feature>
<keyword evidence="1" id="KW-0812">Transmembrane</keyword>
<evidence type="ECO:0000256" key="1">
    <source>
        <dbReference type="SAM" id="Phobius"/>
    </source>
</evidence>
<sequence length="362" mass="41040">MIIEQLTFTRYIAALTVVFFHYGTTVFPANLAWVNPVLAAGPIAVSYFYVLSGFIMAIAYYRPDKSQQAFDMRRYWWARVARIYPVYLLALLLMIAAKFQSAGSEPLTVALSLSMLQAWIPSYPLTLNSPGWSLSVEAFFYLCFPLLILLVKRYHLVHLTIAAGLLWFVTQIGHTLLLNTEAYTPRGLLHDVIFYHPLMHLNTFIIGFIAGAWLQMGKLQRLSSPGLNVSGLVLVLAFIIMMLITRQPIIDSTGIAFDYTNGLIAPLFLLFIVLLALNTGKISQFLQHKWLVLLGEASFSLYILQKPLHGIYEKLMPVGIEADGALHFYIFIMLLTISALFSYWFFEAPLRRLINNFVNRAP</sequence>
<feature type="transmembrane region" description="Helical" evidence="1">
    <location>
        <begin position="256"/>
        <end position="277"/>
    </location>
</feature>
<gene>
    <name evidence="3" type="ORF">SAMN05660964_01906</name>
</gene>
<dbReference type="AlphaFoldDB" id="A0A1H4C987"/>
<keyword evidence="1" id="KW-0472">Membrane</keyword>
<evidence type="ECO:0000313" key="4">
    <source>
        <dbReference type="Proteomes" id="UP000199397"/>
    </source>
</evidence>
<keyword evidence="4" id="KW-1185">Reference proteome</keyword>
<feature type="transmembrane region" description="Helical" evidence="1">
    <location>
        <begin position="226"/>
        <end position="244"/>
    </location>
</feature>
<proteinExistence type="predicted"/>
<keyword evidence="3" id="KW-0808">Transferase</keyword>
<feature type="transmembrane region" description="Helical" evidence="1">
    <location>
        <begin position="156"/>
        <end position="173"/>
    </location>
</feature>
<dbReference type="EMBL" id="FNQP01000009">
    <property type="protein sequence ID" value="SEA56652.1"/>
    <property type="molecule type" value="Genomic_DNA"/>
</dbReference>
<dbReference type="STRING" id="525918.SAMN05660964_01906"/>
<keyword evidence="1" id="KW-1133">Transmembrane helix</keyword>
<organism evidence="3 4">
    <name type="scientific">Thiothrix caldifontis</name>
    <dbReference type="NCBI Taxonomy" id="525918"/>
    <lineage>
        <taxon>Bacteria</taxon>
        <taxon>Pseudomonadati</taxon>
        <taxon>Pseudomonadota</taxon>
        <taxon>Gammaproteobacteria</taxon>
        <taxon>Thiotrichales</taxon>
        <taxon>Thiotrichaceae</taxon>
        <taxon>Thiothrix</taxon>
    </lineage>
</organism>
<reference evidence="3 4" key="1">
    <citation type="submission" date="2016-10" db="EMBL/GenBank/DDBJ databases">
        <authorList>
            <person name="de Groot N.N."/>
        </authorList>
    </citation>
    <scope>NUCLEOTIDE SEQUENCE [LARGE SCALE GENOMIC DNA]</scope>
    <source>
        <strain evidence="3 4">DSM 21228</strain>
    </source>
</reference>
<evidence type="ECO:0000259" key="2">
    <source>
        <dbReference type="Pfam" id="PF01757"/>
    </source>
</evidence>
<feature type="transmembrane region" description="Helical" evidence="1">
    <location>
        <begin position="39"/>
        <end position="61"/>
    </location>
</feature>
<protein>
    <submittedName>
        <fullName evidence="3">Peptidoglycan/LPS O-acetylase OafA/YrhL, contains acyltransferase and SGNH-hydrolase domains</fullName>
    </submittedName>
</protein>
<keyword evidence="3" id="KW-0012">Acyltransferase</keyword>
<dbReference type="GO" id="GO:0016747">
    <property type="term" value="F:acyltransferase activity, transferring groups other than amino-acyl groups"/>
    <property type="evidence" value="ECO:0007669"/>
    <property type="project" value="InterPro"/>
</dbReference>
<dbReference type="InterPro" id="IPR002656">
    <property type="entry name" value="Acyl_transf_3_dom"/>
</dbReference>
<name>A0A1H4C987_9GAMM</name>
<dbReference type="OrthoDB" id="9767863at2"/>
<feature type="transmembrane region" description="Helical" evidence="1">
    <location>
        <begin position="193"/>
        <end position="214"/>
    </location>
</feature>
<evidence type="ECO:0000313" key="3">
    <source>
        <dbReference type="EMBL" id="SEA56652.1"/>
    </source>
</evidence>
<feature type="transmembrane region" description="Helical" evidence="1">
    <location>
        <begin position="325"/>
        <end position="346"/>
    </location>
</feature>
<feature type="transmembrane region" description="Helical" evidence="1">
    <location>
        <begin position="289"/>
        <end position="305"/>
    </location>
</feature>
<feature type="domain" description="Acyltransferase 3" evidence="2">
    <location>
        <begin position="6"/>
        <end position="338"/>
    </location>
</feature>
<dbReference type="InterPro" id="IPR050879">
    <property type="entry name" value="Acyltransferase_3"/>
</dbReference>
<accession>A0A1H4C987</accession>
<dbReference type="Pfam" id="PF01757">
    <property type="entry name" value="Acyl_transf_3"/>
    <property type="match status" value="1"/>
</dbReference>
<feature type="transmembrane region" description="Helical" evidence="1">
    <location>
        <begin position="132"/>
        <end position="151"/>
    </location>
</feature>